<evidence type="ECO:0000259" key="13">
    <source>
        <dbReference type="Pfam" id="PF00593"/>
    </source>
</evidence>
<dbReference type="Proteomes" id="UP000008392">
    <property type="component" value="Chromosome"/>
</dbReference>
<keyword evidence="6" id="KW-0732">Signal</keyword>
<evidence type="ECO:0000256" key="10">
    <source>
        <dbReference type="ARBA" id="ARBA00023237"/>
    </source>
</evidence>
<dbReference type="InterPro" id="IPR000531">
    <property type="entry name" value="Beta-barrel_TonB"/>
</dbReference>
<dbReference type="Pfam" id="PF00593">
    <property type="entry name" value="TonB_dep_Rec_b-barrel"/>
    <property type="match status" value="1"/>
</dbReference>
<evidence type="ECO:0000256" key="7">
    <source>
        <dbReference type="ARBA" id="ARBA00023077"/>
    </source>
</evidence>
<dbReference type="KEGG" id="cfu:CFU_1552"/>
<keyword evidence="9 15" id="KW-0675">Receptor</keyword>
<dbReference type="AlphaFoldDB" id="G0AJT9"/>
<protein>
    <submittedName>
        <fullName evidence="15">TonB-dependent siderophore receptor</fullName>
    </submittedName>
</protein>
<dbReference type="Gene3D" id="2.170.130.10">
    <property type="entry name" value="TonB-dependent receptor, plug domain"/>
    <property type="match status" value="1"/>
</dbReference>
<evidence type="ECO:0000256" key="4">
    <source>
        <dbReference type="ARBA" id="ARBA00022452"/>
    </source>
</evidence>
<reference evidence="15 16" key="4">
    <citation type="journal article" date="2010" name="Environ. Microbiol.">
        <title>The bacterial genus Collimonas: mycophagy, weathering and other adaptive solutions to life in oligotrophic soil environments.</title>
        <authorList>
            <person name="Leveau J.H."/>
            <person name="Uroz S."/>
            <person name="de Boer W."/>
        </authorList>
    </citation>
    <scope>NUCLEOTIDE SEQUENCE [LARGE SCALE GENOMIC DNA]</scope>
    <source>
        <strain evidence="15 16">Ter331</strain>
    </source>
</reference>
<organism evidence="15 16">
    <name type="scientific">Collimonas fungivorans (strain Ter331)</name>
    <dbReference type="NCBI Taxonomy" id="1005048"/>
    <lineage>
        <taxon>Bacteria</taxon>
        <taxon>Pseudomonadati</taxon>
        <taxon>Pseudomonadota</taxon>
        <taxon>Betaproteobacteria</taxon>
        <taxon>Burkholderiales</taxon>
        <taxon>Oxalobacteraceae</taxon>
        <taxon>Collimonas</taxon>
    </lineage>
</organism>
<evidence type="ECO:0000256" key="5">
    <source>
        <dbReference type="ARBA" id="ARBA00022692"/>
    </source>
</evidence>
<accession>G0AJT9</accession>
<reference evidence="15 16" key="5">
    <citation type="journal article" date="2011" name="ISME J.">
        <title>Dual transcriptional profiling of a bacterial/fungal confrontation: Collimonas fungivorans versus Aspergillus niger.</title>
        <authorList>
            <person name="Mela F."/>
            <person name="Fritsche K."/>
            <person name="de Boer W."/>
            <person name="van Veen J.A."/>
            <person name="de Graaff L.H."/>
            <person name="van den Berg M."/>
            <person name="Leveau J.H."/>
        </authorList>
    </citation>
    <scope>NUCLEOTIDE SEQUENCE [LARGE SCALE GENOMIC DNA]</scope>
    <source>
        <strain evidence="15 16">Ter331</strain>
    </source>
</reference>
<sequence length="814" mass="87540">MPARKRGVGYSWGCFPLTGVLRMNTRLLRPLQLSALIALAYGFAVPAAYAQSAAKQISGAIHDALGHPLSDATVALKDASGNAVGSTRSDQQGHFVFSDIAPGSYAISVGKPSFQSENGTVTVADEAGATTDITLQASRAGTVTASNAVVVTADRLDRARNGIQVETGSSIYRIGRKEIAAMPQGEDTAFNEVLLRAPGVAQDSFGQLHVRGDHANLQYRLNGIILPESISGFGQTLDTRFVDSVSVLTGALPAQYGYRTAGVVDIHTKNGELQNGGNIGVQIGSNNTRQVSGDVSGSTDSFSYYINGSFEANNLGIENPTGASSALHDRTLQNKAFGYFSYLLDADTRVSLILGNSDGRFQIPNSAGQTPGFQLDGVTDLPSADLNERQHETNRYGILALQGKIGSDIDYQVAAFSRYSKVLFEPDQTGDLLYTGVASRVLRTGLANGLQADGSYRLNASHTLRAGINYTRENLKNSDNSLTFPADDSGAQLSTQPISLADSSQKTTNQTGIYLQDEWKLSDTVTLNYGARADWVNAYVSASQFSPRIGVVYQMTPRTTFHAGYARYFTPPASELIGSNTITSFNGTTNAPANNQNDPVQAESSDYYDLGVNHQLTQHVTVGLDGYYKKVKNMLDEGQFGSALLYTPFNYAQGKVYGLELTVNYHKDNLSAYLNLARSTALGKNIVSSQYNFGQDELNYISSNWVHLDHDQSITASTGVSYLWQGTTLTADALFGSGLRSGFANTEHLPAYTEVNLGASHTFNDSPIGKFTTRLSVINLFDKVYEIRDGSGIGVGAPQFGQRRAFYLALTKSF</sequence>
<dbReference type="HOGENOM" id="CLU_390261_0_0_4"/>
<evidence type="ECO:0000256" key="6">
    <source>
        <dbReference type="ARBA" id="ARBA00022729"/>
    </source>
</evidence>
<reference evidence="16" key="6">
    <citation type="submission" date="2011-05" db="EMBL/GenBank/DDBJ databases">
        <title>Complete sequence of Collimonas fungivorans Ter331.</title>
        <authorList>
            <person name="Leveau J.H."/>
        </authorList>
    </citation>
    <scope>NUCLEOTIDE SEQUENCE [LARGE SCALE GENOMIC DNA]</scope>
    <source>
        <strain evidence="16">Ter331</strain>
    </source>
</reference>
<dbReference type="PROSITE" id="PS52016">
    <property type="entry name" value="TONB_DEPENDENT_REC_3"/>
    <property type="match status" value="1"/>
</dbReference>
<dbReference type="GO" id="GO:0009279">
    <property type="term" value="C:cell outer membrane"/>
    <property type="evidence" value="ECO:0007669"/>
    <property type="project" value="UniProtKB-SubCell"/>
</dbReference>
<evidence type="ECO:0000256" key="11">
    <source>
        <dbReference type="PROSITE-ProRule" id="PRU01360"/>
    </source>
</evidence>
<keyword evidence="3 11" id="KW-0813">Transport</keyword>
<reference evidence="15 16" key="2">
    <citation type="journal article" date="2006" name="J. Microbiol. Methods">
        <title>Genomic flank-sequencing of plasposon insertion sites for rapid identification of functional genes.</title>
        <authorList>
            <person name="Leveau J.H."/>
            <person name="Gerards S."/>
            <person name="Fritsche K."/>
            <person name="Zondag G."/>
            <person name="van Veen J.A."/>
        </authorList>
    </citation>
    <scope>NUCLEOTIDE SEQUENCE [LARGE SCALE GENOMIC DNA]</scope>
    <source>
        <strain evidence="15 16">Ter331</strain>
    </source>
</reference>
<reference evidence="15 16" key="1">
    <citation type="journal article" date="2004" name="Environ. Microbiol.">
        <title>Phylogeny-function analysis of (meta)genomic libraries: screening for expression of ribosomal RNA genes by large-insert library fluorescent in situ hybridization (LIL-FISH).</title>
        <authorList>
            <person name="Leveau J.H."/>
            <person name="Gerards S."/>
            <person name="de Boer W."/>
            <person name="van Veen J.A."/>
        </authorList>
    </citation>
    <scope>NUCLEOTIDE SEQUENCE [LARGE SCALE GENOMIC DNA]</scope>
    <source>
        <strain evidence="15 16">Ter331</strain>
    </source>
</reference>
<dbReference type="EMBL" id="CP002745">
    <property type="protein sequence ID" value="AEK61384.1"/>
    <property type="molecule type" value="Genomic_DNA"/>
</dbReference>
<keyword evidence="10 11" id="KW-0998">Cell outer membrane</keyword>
<dbReference type="eggNOG" id="COG4773">
    <property type="taxonomic scope" value="Bacteria"/>
</dbReference>
<comment type="similarity">
    <text evidence="2 11 12">Belongs to the TonB-dependent receptor family.</text>
</comment>
<dbReference type="STRING" id="1005048.CFU_1552"/>
<keyword evidence="4 11" id="KW-1134">Transmembrane beta strand</keyword>
<reference evidence="15 16" key="3">
    <citation type="journal article" date="2008" name="FEMS Microbiol. Ecol.">
        <title>Identification and characterization of genes underlying chitinolysis in Collimonas fungivorans Ter331.</title>
        <authorList>
            <person name="Fritsche K."/>
            <person name="de Boer W."/>
            <person name="Gerards S."/>
            <person name="van den Berg M."/>
            <person name="van Veen J.A."/>
            <person name="Leveau J.H."/>
        </authorList>
    </citation>
    <scope>NUCLEOTIDE SEQUENCE [LARGE SCALE GENOMIC DNA]</scope>
    <source>
        <strain evidence="15 16">Ter331</strain>
    </source>
</reference>
<evidence type="ECO:0000259" key="14">
    <source>
        <dbReference type="Pfam" id="PF07715"/>
    </source>
</evidence>
<dbReference type="InterPro" id="IPR008969">
    <property type="entry name" value="CarboxyPept-like_regulatory"/>
</dbReference>
<dbReference type="GO" id="GO:0044718">
    <property type="term" value="P:siderophore transmembrane transport"/>
    <property type="evidence" value="ECO:0007669"/>
    <property type="project" value="TreeGrafter"/>
</dbReference>
<comment type="subcellular location">
    <subcellularLocation>
        <location evidence="1 11">Cell outer membrane</location>
        <topology evidence="1 11">Multi-pass membrane protein</topology>
    </subcellularLocation>
</comment>
<evidence type="ECO:0000256" key="2">
    <source>
        <dbReference type="ARBA" id="ARBA00009810"/>
    </source>
</evidence>
<evidence type="ECO:0000256" key="8">
    <source>
        <dbReference type="ARBA" id="ARBA00023136"/>
    </source>
</evidence>
<dbReference type="Gene3D" id="2.60.40.1120">
    <property type="entry name" value="Carboxypeptidase-like, regulatory domain"/>
    <property type="match status" value="1"/>
</dbReference>
<proteinExistence type="inferred from homology"/>
<dbReference type="PANTHER" id="PTHR30069:SF29">
    <property type="entry name" value="HEMOGLOBIN AND HEMOGLOBIN-HAPTOGLOBIN-BINDING PROTEIN 1-RELATED"/>
    <property type="match status" value="1"/>
</dbReference>
<name>G0AJT9_COLFT</name>
<evidence type="ECO:0000256" key="3">
    <source>
        <dbReference type="ARBA" id="ARBA00022448"/>
    </source>
</evidence>
<dbReference type="InterPro" id="IPR037066">
    <property type="entry name" value="Plug_dom_sf"/>
</dbReference>
<dbReference type="Pfam" id="PF13620">
    <property type="entry name" value="CarboxypepD_reg"/>
    <property type="match status" value="1"/>
</dbReference>
<evidence type="ECO:0000313" key="15">
    <source>
        <dbReference type="EMBL" id="AEK61384.1"/>
    </source>
</evidence>
<dbReference type="Gene3D" id="2.40.170.20">
    <property type="entry name" value="TonB-dependent receptor, beta-barrel domain"/>
    <property type="match status" value="1"/>
</dbReference>
<keyword evidence="7 12" id="KW-0798">TonB box</keyword>
<dbReference type="SUPFAM" id="SSF49464">
    <property type="entry name" value="Carboxypeptidase regulatory domain-like"/>
    <property type="match status" value="1"/>
</dbReference>
<dbReference type="PANTHER" id="PTHR30069">
    <property type="entry name" value="TONB-DEPENDENT OUTER MEMBRANE RECEPTOR"/>
    <property type="match status" value="1"/>
</dbReference>
<keyword evidence="5 11" id="KW-0812">Transmembrane</keyword>
<dbReference type="InterPro" id="IPR012910">
    <property type="entry name" value="Plug_dom"/>
</dbReference>
<evidence type="ECO:0000256" key="12">
    <source>
        <dbReference type="RuleBase" id="RU003357"/>
    </source>
</evidence>
<dbReference type="InterPro" id="IPR039426">
    <property type="entry name" value="TonB-dep_rcpt-like"/>
</dbReference>
<dbReference type="Pfam" id="PF07715">
    <property type="entry name" value="Plug"/>
    <property type="match status" value="1"/>
</dbReference>
<evidence type="ECO:0000256" key="1">
    <source>
        <dbReference type="ARBA" id="ARBA00004571"/>
    </source>
</evidence>
<gene>
    <name evidence="15" type="ordered locus">CFU_1552</name>
</gene>
<keyword evidence="16" id="KW-1185">Reference proteome</keyword>
<dbReference type="InterPro" id="IPR036942">
    <property type="entry name" value="Beta-barrel_TonB_sf"/>
</dbReference>
<dbReference type="GO" id="GO:0015344">
    <property type="term" value="F:siderophore uptake transmembrane transporter activity"/>
    <property type="evidence" value="ECO:0007669"/>
    <property type="project" value="TreeGrafter"/>
</dbReference>
<feature type="domain" description="TonB-dependent receptor plug" evidence="14">
    <location>
        <begin position="166"/>
        <end position="263"/>
    </location>
</feature>
<feature type="domain" description="TonB-dependent receptor-like beta-barrel" evidence="13">
    <location>
        <begin position="359"/>
        <end position="780"/>
    </location>
</feature>
<evidence type="ECO:0000313" key="16">
    <source>
        <dbReference type="Proteomes" id="UP000008392"/>
    </source>
</evidence>
<keyword evidence="8 11" id="KW-0472">Membrane</keyword>
<evidence type="ECO:0000256" key="9">
    <source>
        <dbReference type="ARBA" id="ARBA00023170"/>
    </source>
</evidence>
<dbReference type="SUPFAM" id="SSF56935">
    <property type="entry name" value="Porins"/>
    <property type="match status" value="1"/>
</dbReference>